<dbReference type="Proteomes" id="UP000241462">
    <property type="component" value="Unassembled WGS sequence"/>
</dbReference>
<dbReference type="STRING" id="2025994.A0A2T3AGV3"/>
<evidence type="ECO:0000256" key="1">
    <source>
        <dbReference type="SAM" id="Coils"/>
    </source>
</evidence>
<feature type="coiled-coil region" evidence="1">
    <location>
        <begin position="490"/>
        <end position="521"/>
    </location>
</feature>
<feature type="region of interest" description="Disordered" evidence="2">
    <location>
        <begin position="117"/>
        <end position="137"/>
    </location>
</feature>
<gene>
    <name evidence="3" type="ORF">BD289DRAFT_503673</name>
</gene>
<protein>
    <submittedName>
        <fullName evidence="3">Uncharacterized protein</fullName>
    </submittedName>
</protein>
<feature type="compositionally biased region" description="Basic and acidic residues" evidence="2">
    <location>
        <begin position="212"/>
        <end position="228"/>
    </location>
</feature>
<evidence type="ECO:0000313" key="3">
    <source>
        <dbReference type="EMBL" id="PSR97418.1"/>
    </source>
</evidence>
<organism evidence="3 4">
    <name type="scientific">Coniella lustricola</name>
    <dbReference type="NCBI Taxonomy" id="2025994"/>
    <lineage>
        <taxon>Eukaryota</taxon>
        <taxon>Fungi</taxon>
        <taxon>Dikarya</taxon>
        <taxon>Ascomycota</taxon>
        <taxon>Pezizomycotina</taxon>
        <taxon>Sordariomycetes</taxon>
        <taxon>Sordariomycetidae</taxon>
        <taxon>Diaporthales</taxon>
        <taxon>Schizoparmaceae</taxon>
        <taxon>Coniella</taxon>
    </lineage>
</organism>
<evidence type="ECO:0000256" key="2">
    <source>
        <dbReference type="SAM" id="MobiDB-lite"/>
    </source>
</evidence>
<accession>A0A2T3AGV3</accession>
<evidence type="ECO:0000313" key="4">
    <source>
        <dbReference type="Proteomes" id="UP000241462"/>
    </source>
</evidence>
<dbReference type="OrthoDB" id="5236024at2759"/>
<sequence length="720" mass="82087">MPKKRTRSSVRQEHSDSYSSNVTDYLGSSKWKRTKGSDDPQETPAVSVADLSIEVAEERANSTPRDTNDDDGDDDDGPIEVNFKEVISVSNEARYGQKTYGARAQTNKDYATFHIKNPGRNVGANKNGHSQETRSDPSAMLRLQQVRKTNEAAIEYEARQNQSIYDYTGSSESSLSDIADTIRGRSLERQKPAVQALPPRIHAHSKPKHNRTHQECHDMTSPIRDVRTEQAPSNNKDNSEETGSFTAEDSAFIEAPQRHTTGADVQVAIHSLRAIFKTLAHQAWTQKRKWNEGSNLSCNYRPAQTLWKLVERLIELLEKSTVVRDKQDTNEAYGLTIKFLKSHDREVKKLFASISREVEDIVSKKLAPREDLNADVIKQRRLWLRSISRSLIPILVILIEHICDLVPSEKSGSSVRLQFSAFTLQFFLRTVGWTMRLERGLDRGLKVWPFEREFRASEEKLDQQEVTIKASKIQARELFHKQLSALYSSAKRAESKLQDVLRKLALDREELEAERRMMIERREMQIAKQREEELATRQSAVQWEAFCKSTQALRDAPNPLKEKWDRAQRHPRMRAANSSVHGVHGVPRGGSHIRRAGSENDPFADDNEDQDAYARNNRASTHTRLQRGSAGQDWDQEEEQLLCQALRRYAYDTASMAERLRRTENDVAHKAAIFKSFSTRPGGDACYATTSIITVSLKGDVVSSAKPTFEMHDHLKRWPL</sequence>
<feature type="region of interest" description="Disordered" evidence="2">
    <location>
        <begin position="189"/>
        <end position="246"/>
    </location>
</feature>
<feature type="compositionally biased region" description="Polar residues" evidence="2">
    <location>
        <begin position="230"/>
        <end position="246"/>
    </location>
</feature>
<dbReference type="AlphaFoldDB" id="A0A2T3AGV3"/>
<keyword evidence="1" id="KW-0175">Coiled coil</keyword>
<feature type="compositionally biased region" description="Basic residues" evidence="2">
    <location>
        <begin position="201"/>
        <end position="211"/>
    </location>
</feature>
<proteinExistence type="predicted"/>
<feature type="region of interest" description="Disordered" evidence="2">
    <location>
        <begin position="1"/>
        <end position="79"/>
    </location>
</feature>
<feature type="compositionally biased region" description="Acidic residues" evidence="2">
    <location>
        <begin position="68"/>
        <end position="78"/>
    </location>
</feature>
<dbReference type="InParanoid" id="A0A2T3AGV3"/>
<keyword evidence="4" id="KW-1185">Reference proteome</keyword>
<name>A0A2T3AGV3_9PEZI</name>
<dbReference type="EMBL" id="KZ678391">
    <property type="protein sequence ID" value="PSR97418.1"/>
    <property type="molecule type" value="Genomic_DNA"/>
</dbReference>
<reference evidence="3 4" key="1">
    <citation type="journal article" date="2018" name="Mycol. Prog.">
        <title>Coniella lustricola, a new species from submerged detritus.</title>
        <authorList>
            <person name="Raudabaugh D.B."/>
            <person name="Iturriaga T."/>
            <person name="Carver A."/>
            <person name="Mondo S."/>
            <person name="Pangilinan J."/>
            <person name="Lipzen A."/>
            <person name="He G."/>
            <person name="Amirebrahimi M."/>
            <person name="Grigoriev I.V."/>
            <person name="Miller A.N."/>
        </authorList>
    </citation>
    <scope>NUCLEOTIDE SEQUENCE [LARGE SCALE GENOMIC DNA]</scope>
    <source>
        <strain evidence="3 4">B22-T-1</strain>
    </source>
</reference>
<feature type="region of interest" description="Disordered" evidence="2">
    <location>
        <begin position="573"/>
        <end position="609"/>
    </location>
</feature>